<keyword evidence="2" id="KW-1185">Reference proteome</keyword>
<protein>
    <submittedName>
        <fullName evidence="1">Uncharacterized protein</fullName>
    </submittedName>
</protein>
<comment type="caution">
    <text evidence="1">The sequence shown here is derived from an EMBL/GenBank/DDBJ whole genome shotgun (WGS) entry which is preliminary data.</text>
</comment>
<accession>A0ABR2ZNX4</accession>
<organism evidence="1 2">
    <name type="scientific">Marasmius tenuissimus</name>
    <dbReference type="NCBI Taxonomy" id="585030"/>
    <lineage>
        <taxon>Eukaryota</taxon>
        <taxon>Fungi</taxon>
        <taxon>Dikarya</taxon>
        <taxon>Basidiomycota</taxon>
        <taxon>Agaricomycotina</taxon>
        <taxon>Agaricomycetes</taxon>
        <taxon>Agaricomycetidae</taxon>
        <taxon>Agaricales</taxon>
        <taxon>Marasmiineae</taxon>
        <taxon>Marasmiaceae</taxon>
        <taxon>Marasmius</taxon>
    </lineage>
</organism>
<dbReference type="EMBL" id="JBBXMP010000097">
    <property type="protein sequence ID" value="KAL0062761.1"/>
    <property type="molecule type" value="Genomic_DNA"/>
</dbReference>
<reference evidence="1 2" key="1">
    <citation type="submission" date="2024-05" db="EMBL/GenBank/DDBJ databases">
        <title>A draft genome resource for the thread blight pathogen Marasmius tenuissimus strain MS-2.</title>
        <authorList>
            <person name="Yulfo-Soto G.E."/>
            <person name="Baruah I.K."/>
            <person name="Amoako-Attah I."/>
            <person name="Bukari Y."/>
            <person name="Meinhardt L.W."/>
            <person name="Bailey B.A."/>
            <person name="Cohen S.P."/>
        </authorList>
    </citation>
    <scope>NUCLEOTIDE SEQUENCE [LARGE SCALE GENOMIC DNA]</scope>
    <source>
        <strain evidence="1 2">MS-2</strain>
    </source>
</reference>
<name>A0ABR2ZNX4_9AGAR</name>
<gene>
    <name evidence="1" type="ORF">AAF712_010383</name>
</gene>
<evidence type="ECO:0000313" key="2">
    <source>
        <dbReference type="Proteomes" id="UP001437256"/>
    </source>
</evidence>
<dbReference type="Proteomes" id="UP001437256">
    <property type="component" value="Unassembled WGS sequence"/>
</dbReference>
<sequence>MCYSKKCHDEDWLNHVRLCATLNEDREQFAHHTQIETALDDMWAWARYFDTPLKNCAIASSFLNEFTIEEANKEFLCVQIAHNGRSDVPAQYRFNVVGISRKSSEFGTVPQVLKEHPHTVYEEAIPGREEMGNEYYGSLSFVVESVFHGRYTYAWMKRFHIDKRVAQARPLHREWWLVLRQYTDSVSKVKLPCAKGAPGLGCEWGDWELSEQPVSL</sequence>
<evidence type="ECO:0000313" key="1">
    <source>
        <dbReference type="EMBL" id="KAL0062761.1"/>
    </source>
</evidence>
<proteinExistence type="predicted"/>